<dbReference type="InterPro" id="IPR050196">
    <property type="entry name" value="Cytochrome_P450_Monoox"/>
</dbReference>
<reference evidence="10" key="1">
    <citation type="journal article" date="2019" name="Int. J. Syst. Evol. Microbiol.">
        <title>The Global Catalogue of Microorganisms (GCM) 10K type strain sequencing project: providing services to taxonomists for standard genome sequencing and annotation.</title>
        <authorList>
            <consortium name="The Broad Institute Genomics Platform"/>
            <consortium name="The Broad Institute Genome Sequencing Center for Infectious Disease"/>
            <person name="Wu L."/>
            <person name="Ma J."/>
        </authorList>
    </citation>
    <scope>NUCLEOTIDE SEQUENCE [LARGE SCALE GENOMIC DNA]</scope>
    <source>
        <strain evidence="10">JCM 17342</strain>
    </source>
</reference>
<evidence type="ECO:0000313" key="10">
    <source>
        <dbReference type="Proteomes" id="UP001501747"/>
    </source>
</evidence>
<proteinExistence type="inferred from homology"/>
<dbReference type="InterPro" id="IPR017972">
    <property type="entry name" value="Cyt_P450_CS"/>
</dbReference>
<feature type="compositionally biased region" description="Polar residues" evidence="8">
    <location>
        <begin position="481"/>
        <end position="490"/>
    </location>
</feature>
<feature type="region of interest" description="Disordered" evidence="8">
    <location>
        <begin position="1"/>
        <end position="26"/>
    </location>
</feature>
<feature type="compositionally biased region" description="Basic and acidic residues" evidence="8">
    <location>
        <begin position="494"/>
        <end position="504"/>
    </location>
</feature>
<protein>
    <submittedName>
        <fullName evidence="9">Cytochrome P450</fullName>
    </submittedName>
</protein>
<keyword evidence="4 7" id="KW-0560">Oxidoreductase</keyword>
<evidence type="ECO:0000256" key="4">
    <source>
        <dbReference type="ARBA" id="ARBA00023002"/>
    </source>
</evidence>
<evidence type="ECO:0000256" key="3">
    <source>
        <dbReference type="ARBA" id="ARBA00022723"/>
    </source>
</evidence>
<dbReference type="InterPro" id="IPR002401">
    <property type="entry name" value="Cyt_P450_E_grp-I"/>
</dbReference>
<dbReference type="SUPFAM" id="SSF48264">
    <property type="entry name" value="Cytochrome P450"/>
    <property type="match status" value="1"/>
</dbReference>
<keyword evidence="3 7" id="KW-0479">Metal-binding</keyword>
<feature type="compositionally biased region" description="Basic and acidic residues" evidence="8">
    <location>
        <begin position="1"/>
        <end position="19"/>
    </location>
</feature>
<gene>
    <name evidence="9" type="ORF">GCM10022247_04920</name>
</gene>
<dbReference type="EMBL" id="BAABAL010000004">
    <property type="protein sequence ID" value="GAA3989376.1"/>
    <property type="molecule type" value="Genomic_DNA"/>
</dbReference>
<feature type="region of interest" description="Disordered" evidence="8">
    <location>
        <begin position="466"/>
        <end position="504"/>
    </location>
</feature>
<keyword evidence="6 7" id="KW-0503">Monooxygenase</keyword>
<comment type="similarity">
    <text evidence="1 7">Belongs to the cytochrome P450 family.</text>
</comment>
<dbReference type="PRINTS" id="PR00385">
    <property type="entry name" value="P450"/>
</dbReference>
<evidence type="ECO:0000256" key="7">
    <source>
        <dbReference type="RuleBase" id="RU000461"/>
    </source>
</evidence>
<dbReference type="PRINTS" id="PR00463">
    <property type="entry name" value="EP450I"/>
</dbReference>
<dbReference type="InterPro" id="IPR036396">
    <property type="entry name" value="Cyt_P450_sf"/>
</dbReference>
<keyword evidence="2 7" id="KW-0349">Heme</keyword>
<evidence type="ECO:0000256" key="6">
    <source>
        <dbReference type="ARBA" id="ARBA00023033"/>
    </source>
</evidence>
<evidence type="ECO:0000256" key="2">
    <source>
        <dbReference type="ARBA" id="ARBA00022617"/>
    </source>
</evidence>
<evidence type="ECO:0000313" key="9">
    <source>
        <dbReference type="EMBL" id="GAA3989376.1"/>
    </source>
</evidence>
<organism evidence="9 10">
    <name type="scientific">Allokutzneria multivorans</name>
    <dbReference type="NCBI Taxonomy" id="1142134"/>
    <lineage>
        <taxon>Bacteria</taxon>
        <taxon>Bacillati</taxon>
        <taxon>Actinomycetota</taxon>
        <taxon>Actinomycetes</taxon>
        <taxon>Pseudonocardiales</taxon>
        <taxon>Pseudonocardiaceae</taxon>
        <taxon>Allokutzneria</taxon>
    </lineage>
</organism>
<dbReference type="Pfam" id="PF00067">
    <property type="entry name" value="p450"/>
    <property type="match status" value="1"/>
</dbReference>
<sequence length="504" mass="55789">MGAARGERSKIGRSAKPDTGRGIPTAPGALPLIGHAITLLRDPWSFLKSLSTLESDLVRVRLGPLSMIAICDPALTHHVLSNDRVFDKGGPIYDAIRAMLGDNIFTAAHGEHRRQRRLVQPAFHPNRMPGYAAAMTSEVEAVIGRWADGADIDVTQEMLRVTTRSFLAAMFSDSVEPAILDQTLDDFMTIARGLYQQMLWQPLPRWLPLPGGRRYRNARMRLRQTVTRIIAQRRSSDRNYDDLLSSLLAARDDDMTTGTGTQLNDEEIYNQIVVFFIAGSETTAGALAWALLLLSTHKEVLRQTQAEVDRVVTEGTAHYEHVPELVTTTRVVTEAMRLYPPGWMFTRTLAADTELGGHLLRKGTNLIYSPYLLHHLDSQFPEPHRFDPGRWADRSPKDRGSAYLPFGAGPRVCPGQSFAMTEAVLALATVVRRWQPHTRADQPLRSVLAVAMRPAKFRMRVSARAIATTTPSGTPTAPSTDDNATTTITSGDGRCPERGDRAQP</sequence>
<comment type="caution">
    <text evidence="9">The sequence shown here is derived from an EMBL/GenBank/DDBJ whole genome shotgun (WGS) entry which is preliminary data.</text>
</comment>
<dbReference type="Proteomes" id="UP001501747">
    <property type="component" value="Unassembled WGS sequence"/>
</dbReference>
<evidence type="ECO:0000256" key="8">
    <source>
        <dbReference type="SAM" id="MobiDB-lite"/>
    </source>
</evidence>
<keyword evidence="5 7" id="KW-0408">Iron</keyword>
<dbReference type="PANTHER" id="PTHR24291:SF50">
    <property type="entry name" value="BIFUNCTIONAL ALBAFLAVENONE MONOOXYGENASE_TERPENE SYNTHASE"/>
    <property type="match status" value="1"/>
</dbReference>
<evidence type="ECO:0000256" key="5">
    <source>
        <dbReference type="ARBA" id="ARBA00023004"/>
    </source>
</evidence>
<feature type="compositionally biased region" description="Low complexity" evidence="8">
    <location>
        <begin position="467"/>
        <end position="480"/>
    </location>
</feature>
<dbReference type="Gene3D" id="1.10.630.10">
    <property type="entry name" value="Cytochrome P450"/>
    <property type="match status" value="1"/>
</dbReference>
<name>A0ABP7QXQ0_9PSEU</name>
<dbReference type="RefSeq" id="WP_344870811.1">
    <property type="nucleotide sequence ID" value="NZ_BAABAL010000004.1"/>
</dbReference>
<evidence type="ECO:0000256" key="1">
    <source>
        <dbReference type="ARBA" id="ARBA00010617"/>
    </source>
</evidence>
<accession>A0ABP7QXQ0</accession>
<dbReference type="InterPro" id="IPR001128">
    <property type="entry name" value="Cyt_P450"/>
</dbReference>
<keyword evidence="10" id="KW-1185">Reference proteome</keyword>
<dbReference type="PROSITE" id="PS00086">
    <property type="entry name" value="CYTOCHROME_P450"/>
    <property type="match status" value="1"/>
</dbReference>
<dbReference type="PANTHER" id="PTHR24291">
    <property type="entry name" value="CYTOCHROME P450 FAMILY 4"/>
    <property type="match status" value="1"/>
</dbReference>